<dbReference type="AlphaFoldDB" id="A0A8J3TFV7"/>
<evidence type="ECO:0008006" key="3">
    <source>
        <dbReference type="Google" id="ProtNLM"/>
    </source>
</evidence>
<proteinExistence type="predicted"/>
<keyword evidence="2" id="KW-1185">Reference proteome</keyword>
<dbReference type="EMBL" id="BOON01000035">
    <property type="protein sequence ID" value="GII24387.1"/>
    <property type="molecule type" value="Genomic_DNA"/>
</dbReference>
<organism evidence="1 2">
    <name type="scientific">Planosporangium mesophilum</name>
    <dbReference type="NCBI Taxonomy" id="689768"/>
    <lineage>
        <taxon>Bacteria</taxon>
        <taxon>Bacillati</taxon>
        <taxon>Actinomycetota</taxon>
        <taxon>Actinomycetes</taxon>
        <taxon>Micromonosporales</taxon>
        <taxon>Micromonosporaceae</taxon>
        <taxon>Planosporangium</taxon>
    </lineage>
</organism>
<protein>
    <recommendedName>
        <fullName evidence="3">Three-Cys-motif partner protein TcmP</fullName>
    </recommendedName>
</protein>
<sequence length="333" mass="35317">MEPATHGAVKRELLVRLLDSAMSATHGGFTYAEGYAGGDGGRESSAVAALRVFAEFADRLRGRRSIVLVGADPARLAALSRLLERAREKLGAAAGVRVDAASGDCDEQLVPALERADAFGAPILAYLDAVGASAPGYQTLARLGAGQHTDVLLALDPAALVDQRLFGPSPQWRAAADLPDTERYPYLVTCYRGALAHAGLTGVTHVELVGDDGYAQLLLFATGSAKALDRFKDELWAVDEFAGVRYRDPRDHDHALVDISLQPSLGPLRRALLDRVAARGGCSAGELRDYTRAETMYRASDALPAIGGLVTAGKVCRAPERGRLTADTVIEAR</sequence>
<evidence type="ECO:0000313" key="1">
    <source>
        <dbReference type="EMBL" id="GII24387.1"/>
    </source>
</evidence>
<comment type="caution">
    <text evidence="1">The sequence shown here is derived from an EMBL/GenBank/DDBJ whole genome shotgun (WGS) entry which is preliminary data.</text>
</comment>
<dbReference type="RefSeq" id="WP_168116686.1">
    <property type="nucleotide sequence ID" value="NZ_BOON01000035.1"/>
</dbReference>
<evidence type="ECO:0000313" key="2">
    <source>
        <dbReference type="Proteomes" id="UP000599074"/>
    </source>
</evidence>
<gene>
    <name evidence="1" type="ORF">Pme01_39840</name>
</gene>
<accession>A0A8J3TFV7</accession>
<name>A0A8J3TFV7_9ACTN</name>
<reference evidence="1" key="1">
    <citation type="submission" date="2021-01" db="EMBL/GenBank/DDBJ databases">
        <title>Whole genome shotgun sequence of Planosporangium mesophilum NBRC 109066.</title>
        <authorList>
            <person name="Komaki H."/>
            <person name="Tamura T."/>
        </authorList>
    </citation>
    <scope>NUCLEOTIDE SEQUENCE</scope>
    <source>
        <strain evidence="1">NBRC 109066</strain>
    </source>
</reference>
<dbReference type="Proteomes" id="UP000599074">
    <property type="component" value="Unassembled WGS sequence"/>
</dbReference>